<dbReference type="STRING" id="1051891.A0A0C3Q3V3"/>
<organism evidence="1 2">
    <name type="scientific">Tulasnella calospora MUT 4182</name>
    <dbReference type="NCBI Taxonomy" id="1051891"/>
    <lineage>
        <taxon>Eukaryota</taxon>
        <taxon>Fungi</taxon>
        <taxon>Dikarya</taxon>
        <taxon>Basidiomycota</taxon>
        <taxon>Agaricomycotina</taxon>
        <taxon>Agaricomycetes</taxon>
        <taxon>Cantharellales</taxon>
        <taxon>Tulasnellaceae</taxon>
        <taxon>Tulasnella</taxon>
    </lineage>
</organism>
<dbReference type="Proteomes" id="UP000054248">
    <property type="component" value="Unassembled WGS sequence"/>
</dbReference>
<reference evidence="2" key="2">
    <citation type="submission" date="2015-01" db="EMBL/GenBank/DDBJ databases">
        <title>Evolutionary Origins and Diversification of the Mycorrhizal Mutualists.</title>
        <authorList>
            <consortium name="DOE Joint Genome Institute"/>
            <consortium name="Mycorrhizal Genomics Consortium"/>
            <person name="Kohler A."/>
            <person name="Kuo A."/>
            <person name="Nagy L.G."/>
            <person name="Floudas D."/>
            <person name="Copeland A."/>
            <person name="Barry K.W."/>
            <person name="Cichocki N."/>
            <person name="Veneault-Fourrey C."/>
            <person name="LaButti K."/>
            <person name="Lindquist E.A."/>
            <person name="Lipzen A."/>
            <person name="Lundell T."/>
            <person name="Morin E."/>
            <person name="Murat C."/>
            <person name="Riley R."/>
            <person name="Ohm R."/>
            <person name="Sun H."/>
            <person name="Tunlid A."/>
            <person name="Henrissat B."/>
            <person name="Grigoriev I.V."/>
            <person name="Hibbett D.S."/>
            <person name="Martin F."/>
        </authorList>
    </citation>
    <scope>NUCLEOTIDE SEQUENCE [LARGE SCALE GENOMIC DNA]</scope>
    <source>
        <strain evidence="2">MUT 4182</strain>
    </source>
</reference>
<accession>A0A0C3Q3V3</accession>
<sequence>MSHEINGGLNKSRILEVAGQVKQRNTLGQTSASFGGQGNNRNTAHFLDVAELIAAIAVRYECLYDVWADQQKETIRTAISSPSVFNMPQRPIGALAVPGDKTTNTAASINNLLRVLWHRVSCRDRLFPPYRHRQSWFDDDDLGPIKYSATANALLLHSTEFPQLEHALLQRDRPDAAEP</sequence>
<dbReference type="OrthoDB" id="3476529at2759"/>
<dbReference type="PANTHER" id="PTHR38045:SF1">
    <property type="entry name" value="HEPARINASE II_III-LIKE PROTEIN"/>
    <property type="match status" value="1"/>
</dbReference>
<dbReference type="HOGENOM" id="CLU_1504532_0_0_1"/>
<proteinExistence type="predicted"/>
<name>A0A0C3Q3V3_9AGAM</name>
<evidence type="ECO:0000313" key="2">
    <source>
        <dbReference type="Proteomes" id="UP000054248"/>
    </source>
</evidence>
<dbReference type="AlphaFoldDB" id="A0A0C3Q3V3"/>
<reference evidence="1 2" key="1">
    <citation type="submission" date="2014-04" db="EMBL/GenBank/DDBJ databases">
        <authorList>
            <consortium name="DOE Joint Genome Institute"/>
            <person name="Kuo A."/>
            <person name="Girlanda M."/>
            <person name="Perotto S."/>
            <person name="Kohler A."/>
            <person name="Nagy L.G."/>
            <person name="Floudas D."/>
            <person name="Copeland A."/>
            <person name="Barry K.W."/>
            <person name="Cichocki N."/>
            <person name="Veneault-Fourrey C."/>
            <person name="LaButti K."/>
            <person name="Lindquist E.A."/>
            <person name="Lipzen A."/>
            <person name="Lundell T."/>
            <person name="Morin E."/>
            <person name="Murat C."/>
            <person name="Sun H."/>
            <person name="Tunlid A."/>
            <person name="Henrissat B."/>
            <person name="Grigoriev I.V."/>
            <person name="Hibbett D.S."/>
            <person name="Martin F."/>
            <person name="Nordberg H.P."/>
            <person name="Cantor M.N."/>
            <person name="Hua S.X."/>
        </authorList>
    </citation>
    <scope>NUCLEOTIDE SEQUENCE [LARGE SCALE GENOMIC DNA]</scope>
    <source>
        <strain evidence="1 2">MUT 4182</strain>
    </source>
</reference>
<evidence type="ECO:0000313" key="1">
    <source>
        <dbReference type="EMBL" id="KIO23485.1"/>
    </source>
</evidence>
<dbReference type="PANTHER" id="PTHR38045">
    <property type="entry name" value="CHROMOSOME 1, WHOLE GENOME SHOTGUN SEQUENCE"/>
    <property type="match status" value="1"/>
</dbReference>
<dbReference type="EMBL" id="KN823083">
    <property type="protein sequence ID" value="KIO23485.1"/>
    <property type="molecule type" value="Genomic_DNA"/>
</dbReference>
<gene>
    <name evidence="1" type="ORF">M407DRAFT_27015</name>
</gene>
<protein>
    <submittedName>
        <fullName evidence="1">Uncharacterized protein</fullName>
    </submittedName>
</protein>
<keyword evidence="2" id="KW-1185">Reference proteome</keyword>